<dbReference type="KEGG" id="dfi:AXF13_07790"/>
<organism evidence="1 2">
    <name type="scientific">Desulfovibrio fairfieldensis</name>
    <dbReference type="NCBI Taxonomy" id="44742"/>
    <lineage>
        <taxon>Bacteria</taxon>
        <taxon>Pseudomonadati</taxon>
        <taxon>Thermodesulfobacteriota</taxon>
        <taxon>Desulfovibrionia</taxon>
        <taxon>Desulfovibrionales</taxon>
        <taxon>Desulfovibrionaceae</taxon>
        <taxon>Desulfovibrio</taxon>
    </lineage>
</organism>
<proteinExistence type="predicted"/>
<protein>
    <submittedName>
        <fullName evidence="1">Uncharacterized protein</fullName>
    </submittedName>
</protein>
<sequence>MMETILWRVLRFNNMQIRFFIHEGNPFFDASDILAIADAGSPLEAKERVKHLPDTWRMVLPGKNDEVVAVSPAGAMLAAISSSAPDFAFFEWLTYAHVLIAKGLGRLVKENDKDSASQIARLQLHRGELERELCAVGMTLGAIRKMIWELSRDGDAARVHIAEAMERKTEMRGAAFTAISALCGSVHED</sequence>
<dbReference type="EMBL" id="CP014229">
    <property type="protein sequence ID" value="AMD90026.1"/>
    <property type="molecule type" value="Genomic_DNA"/>
</dbReference>
<dbReference type="Proteomes" id="UP000069241">
    <property type="component" value="Chromosome"/>
</dbReference>
<dbReference type="RefSeq" id="WP_062252335.1">
    <property type="nucleotide sequence ID" value="NZ_CP014229.1"/>
</dbReference>
<gene>
    <name evidence="1" type="ORF">AXF13_07790</name>
</gene>
<keyword evidence="2" id="KW-1185">Reference proteome</keyword>
<reference evidence="2" key="1">
    <citation type="submission" date="2016-02" db="EMBL/GenBank/DDBJ databases">
        <authorList>
            <person name="Holder M.E."/>
            <person name="Ajami N.J."/>
            <person name="Petrosino J.F."/>
        </authorList>
    </citation>
    <scope>NUCLEOTIDE SEQUENCE [LARGE SCALE GENOMIC DNA]</scope>
    <source>
        <strain evidence="2">CCUG 45958</strain>
    </source>
</reference>
<evidence type="ECO:0000313" key="2">
    <source>
        <dbReference type="Proteomes" id="UP000069241"/>
    </source>
</evidence>
<evidence type="ECO:0000313" key="1">
    <source>
        <dbReference type="EMBL" id="AMD90026.1"/>
    </source>
</evidence>
<dbReference type="AlphaFoldDB" id="A0A0X8JJV2"/>
<name>A0A0X8JJV2_9BACT</name>
<accession>A0A0X8JJV2</accession>